<keyword evidence="4" id="KW-0560">Oxidoreductase</keyword>
<feature type="domain" description="Alcohol dehydrogenase-like C-terminal" evidence="7">
    <location>
        <begin position="226"/>
        <end position="294"/>
    </location>
</feature>
<reference evidence="9 10" key="1">
    <citation type="submission" date="2015-01" db="EMBL/GenBank/DDBJ databases">
        <title>The Genome Sequence of Exophiala xenobiotica CBS118157.</title>
        <authorList>
            <consortium name="The Broad Institute Genomics Platform"/>
            <person name="Cuomo C."/>
            <person name="de Hoog S."/>
            <person name="Gorbushina A."/>
            <person name="Stielow B."/>
            <person name="Teixiera M."/>
            <person name="Abouelleil A."/>
            <person name="Chapman S.B."/>
            <person name="Priest M."/>
            <person name="Young S.K."/>
            <person name="Wortman J."/>
            <person name="Nusbaum C."/>
            <person name="Birren B."/>
        </authorList>
    </citation>
    <scope>NUCLEOTIDE SEQUENCE [LARGE SCALE GENOMIC DNA]</scope>
    <source>
        <strain evidence="9 10">CBS 118157</strain>
    </source>
</reference>
<evidence type="ECO:0000256" key="2">
    <source>
        <dbReference type="ARBA" id="ARBA00022723"/>
    </source>
</evidence>
<comment type="similarity">
    <text evidence="5">Belongs to the zinc-containing alcohol dehydrogenase family.</text>
</comment>
<dbReference type="InterPro" id="IPR011032">
    <property type="entry name" value="GroES-like_sf"/>
</dbReference>
<dbReference type="GO" id="GO:0008270">
    <property type="term" value="F:zinc ion binding"/>
    <property type="evidence" value="ECO:0007669"/>
    <property type="project" value="InterPro"/>
</dbReference>
<dbReference type="InterPro" id="IPR036291">
    <property type="entry name" value="NAD(P)-bd_dom_sf"/>
</dbReference>
<dbReference type="Pfam" id="PF00107">
    <property type="entry name" value="ADH_zinc_N"/>
    <property type="match status" value="1"/>
</dbReference>
<evidence type="ECO:0000256" key="4">
    <source>
        <dbReference type="ARBA" id="ARBA00023002"/>
    </source>
</evidence>
<evidence type="ECO:0000256" key="5">
    <source>
        <dbReference type="RuleBase" id="RU361277"/>
    </source>
</evidence>
<dbReference type="Pfam" id="PF08240">
    <property type="entry name" value="ADH_N"/>
    <property type="match status" value="1"/>
</dbReference>
<keyword evidence="3 5" id="KW-0862">Zinc</keyword>
<evidence type="ECO:0000256" key="6">
    <source>
        <dbReference type="SAM" id="MobiDB-lite"/>
    </source>
</evidence>
<sequence length="442" mass="48558">MNTIVANKAEEKLGDRPTATTNEYDARPGETMLALRWYGDRDVRVEEVPAPTITESTDAVVKVTGTTVCGSDLHLYHKEIMQLQKGEILGHEFMGIVDEVGSEVTSIKKGDRVVASFQIACGKCQFCKEGLSSMCDRTNSSALQEKLYGKPFAGLFGYSHFAGGFAGGQAEYVRVPFASFNLLKIPDHVPNEKALYLSDIVPTSYHATVCAEVKKGKSVAVWGLGPVGMLSCKWSKLEGARRVIAIDQVPERLALARDMGCDTIDFSKEKDVVSAIYALEPQGVDCCIDAAAFRYTKTTLHSAERMVGLETDSSEIANETLRAVRKFGTVSIVADYAAMTNQFLIGALMEKGVTYRGCGQAPVQKYWHQLLKKIENGEFDPTIVLTHRFSIEQFSDLYKAFDEKRHGIMKTYVQTRFSPPPTPGTPPLSTLRPGDLKPVPTA</sequence>
<evidence type="ECO:0000313" key="9">
    <source>
        <dbReference type="EMBL" id="KIW50980.1"/>
    </source>
</evidence>
<dbReference type="GeneID" id="25331656"/>
<dbReference type="SUPFAM" id="SSF50129">
    <property type="entry name" value="GroES-like"/>
    <property type="match status" value="1"/>
</dbReference>
<dbReference type="InterPro" id="IPR013154">
    <property type="entry name" value="ADH-like_N"/>
</dbReference>
<comment type="cofactor">
    <cofactor evidence="1 5">
        <name>Zn(2+)</name>
        <dbReference type="ChEBI" id="CHEBI:29105"/>
    </cofactor>
</comment>
<dbReference type="HOGENOM" id="CLU_026673_11_3_1"/>
<dbReference type="PANTHER" id="PTHR42813:SF1">
    <property type="entry name" value="DEHYDROGENASE, PUTATIVE (AFU_ORTHOLOGUE AFUA_5G03930)-RELATED"/>
    <property type="match status" value="1"/>
</dbReference>
<dbReference type="InterPro" id="IPR013149">
    <property type="entry name" value="ADH-like_C"/>
</dbReference>
<feature type="region of interest" description="Disordered" evidence="6">
    <location>
        <begin position="414"/>
        <end position="442"/>
    </location>
</feature>
<evidence type="ECO:0008006" key="11">
    <source>
        <dbReference type="Google" id="ProtNLM"/>
    </source>
</evidence>
<protein>
    <recommendedName>
        <fullName evidence="11">Enoyl reductase (ER) domain-containing protein</fullName>
    </recommendedName>
</protein>
<dbReference type="Gene3D" id="3.40.50.720">
    <property type="entry name" value="NAD(P)-binding Rossmann-like Domain"/>
    <property type="match status" value="1"/>
</dbReference>
<dbReference type="CDD" id="cd08283">
    <property type="entry name" value="FDH_like_1"/>
    <property type="match status" value="1"/>
</dbReference>
<evidence type="ECO:0000256" key="3">
    <source>
        <dbReference type="ARBA" id="ARBA00022833"/>
    </source>
</evidence>
<evidence type="ECO:0000313" key="10">
    <source>
        <dbReference type="Proteomes" id="UP000054342"/>
    </source>
</evidence>
<dbReference type="GO" id="GO:0016491">
    <property type="term" value="F:oxidoreductase activity"/>
    <property type="evidence" value="ECO:0007669"/>
    <property type="project" value="UniProtKB-KW"/>
</dbReference>
<keyword evidence="10" id="KW-1185">Reference proteome</keyword>
<evidence type="ECO:0000259" key="8">
    <source>
        <dbReference type="Pfam" id="PF08240"/>
    </source>
</evidence>
<dbReference type="STRING" id="348802.A0A0D2E8G9"/>
<dbReference type="OrthoDB" id="3941538at2759"/>
<evidence type="ECO:0000256" key="1">
    <source>
        <dbReference type="ARBA" id="ARBA00001947"/>
    </source>
</evidence>
<dbReference type="PROSITE" id="PS00059">
    <property type="entry name" value="ADH_ZINC"/>
    <property type="match status" value="1"/>
</dbReference>
<organism evidence="9 10">
    <name type="scientific">Exophiala xenobiotica</name>
    <dbReference type="NCBI Taxonomy" id="348802"/>
    <lineage>
        <taxon>Eukaryota</taxon>
        <taxon>Fungi</taxon>
        <taxon>Dikarya</taxon>
        <taxon>Ascomycota</taxon>
        <taxon>Pezizomycotina</taxon>
        <taxon>Eurotiomycetes</taxon>
        <taxon>Chaetothyriomycetidae</taxon>
        <taxon>Chaetothyriales</taxon>
        <taxon>Herpotrichiellaceae</taxon>
        <taxon>Exophiala</taxon>
    </lineage>
</organism>
<name>A0A0D2E8G9_9EURO</name>
<dbReference type="PANTHER" id="PTHR42813">
    <property type="entry name" value="ZINC-TYPE ALCOHOL DEHYDROGENASE-LIKE"/>
    <property type="match status" value="1"/>
</dbReference>
<proteinExistence type="inferred from homology"/>
<dbReference type="InterPro" id="IPR002328">
    <property type="entry name" value="ADH_Zn_CS"/>
</dbReference>
<feature type="domain" description="Alcohol dehydrogenase-like N-terminal" evidence="8">
    <location>
        <begin position="57"/>
        <end position="187"/>
    </location>
</feature>
<dbReference type="SUPFAM" id="SSF51735">
    <property type="entry name" value="NAD(P)-binding Rossmann-fold domains"/>
    <property type="match status" value="1"/>
</dbReference>
<dbReference type="AlphaFoldDB" id="A0A0D2E8G9"/>
<dbReference type="Proteomes" id="UP000054342">
    <property type="component" value="Unassembled WGS sequence"/>
</dbReference>
<accession>A0A0D2E8G9</accession>
<keyword evidence="2 5" id="KW-0479">Metal-binding</keyword>
<dbReference type="Gene3D" id="3.90.180.10">
    <property type="entry name" value="Medium-chain alcohol dehydrogenases, catalytic domain"/>
    <property type="match status" value="1"/>
</dbReference>
<dbReference type="RefSeq" id="XP_013311564.1">
    <property type="nucleotide sequence ID" value="XM_013456110.1"/>
</dbReference>
<gene>
    <name evidence="9" type="ORF">PV05_09748</name>
</gene>
<dbReference type="EMBL" id="KN847322">
    <property type="protein sequence ID" value="KIW50980.1"/>
    <property type="molecule type" value="Genomic_DNA"/>
</dbReference>
<evidence type="ECO:0000259" key="7">
    <source>
        <dbReference type="Pfam" id="PF00107"/>
    </source>
</evidence>